<sequence>MPAVSALEPIKVIGFMTSLVHCATVDACYYQLQARHKPPTVHAQWRYSLENIRVIAQKVTSKTIAASILVLCTNNGNAKNDR</sequence>
<dbReference type="EMBL" id="CP009706">
    <property type="protein sequence ID" value="AIU74204.1"/>
    <property type="molecule type" value="Genomic_DNA"/>
</dbReference>
<dbReference type="HOGENOM" id="CLU_2553519_0_0_6"/>
<dbReference type="KEGG" id="hav:AT03_18570"/>
<gene>
    <name evidence="1" type="ORF">AT03_18570</name>
</gene>
<accession>A0A097R647</accession>
<dbReference type="AlphaFoldDB" id="A0A097R647"/>
<evidence type="ECO:0000313" key="2">
    <source>
        <dbReference type="Proteomes" id="UP000029986"/>
    </source>
</evidence>
<dbReference type="Proteomes" id="UP000029986">
    <property type="component" value="Chromosome"/>
</dbReference>
<reference evidence="1 2" key="1">
    <citation type="journal article" date="2014" name="Gut Pathog.">
        <title>Gene clusters of Hafnia alvei strain FB1 important in survival and pathogenesis: a draft genome perspective.</title>
        <authorList>
            <person name="Tan J.Y."/>
            <person name="Yin W.F."/>
            <person name="Chan K.G."/>
        </authorList>
    </citation>
    <scope>NUCLEOTIDE SEQUENCE [LARGE SCALE GENOMIC DNA]</scope>
    <source>
        <strain evidence="1 2">FB1</strain>
    </source>
</reference>
<proteinExistence type="predicted"/>
<dbReference type="PATRIC" id="fig|1453496.5.peg.3825"/>
<organism evidence="1 2">
    <name type="scientific">Hafnia alvei FB1</name>
    <dbReference type="NCBI Taxonomy" id="1453496"/>
    <lineage>
        <taxon>Bacteria</taxon>
        <taxon>Pseudomonadati</taxon>
        <taxon>Pseudomonadota</taxon>
        <taxon>Gammaproteobacteria</taxon>
        <taxon>Enterobacterales</taxon>
        <taxon>Hafniaceae</taxon>
        <taxon>Hafnia</taxon>
    </lineage>
</organism>
<evidence type="ECO:0000313" key="1">
    <source>
        <dbReference type="EMBL" id="AIU74204.1"/>
    </source>
</evidence>
<protein>
    <submittedName>
        <fullName evidence="1">Uncharacterized protein</fullName>
    </submittedName>
</protein>
<keyword evidence="2" id="KW-1185">Reference proteome</keyword>
<name>A0A097R647_HAFAL</name>